<dbReference type="InterPro" id="IPR036890">
    <property type="entry name" value="HATPase_C_sf"/>
</dbReference>
<sequence length="863" mass="93103">MPSSSDGGPVDVANAAEPIRNTVKSPHGRWPALPEALAALTGAGSLLALLSAGEANAPALGALSVTTVLALWGVRRALRDASALKRSAAALEAATDSVRDARRRARDFAESSTDWFWETGPDHRYVYVSDRLTTILGRDPRSVLGHSLLDLAQLVEDSATWAEYKADIEAGEPFHELEVTFEDASGRRFFLQLSAVPVRGPDGRFQGYRGSGVDMTAETLALVEARFMQAVVHDAIDSISEGFVLFSADGRLLICNERYRQAYPTIADLLVPGTTFAQILRAAAERGGHEIDGDVGDWVEQRLKRHLEHSAPVNGLLSDGRWYRISEHATGTGGVVKLLMDITELKTREEELAGQTCRLESTVSALSESERRYRQLVEMAPYGIVIWDRVAIRFANTAAASILGVGAGGLSDVPLAPFLEKGDRLEARLSTAADGNGQQVECEAIRPSGERRFLEVRASPAVYRREPAVLLILNDVTDRRRVEGELQRAQKMEAVGRMAGGIAHEFNNMLTAIGGFARLAERSPGDEARVVTCVQEIAKASERAAALTGQLLDFSHRRVSEEHEVVGVAQVLRDLKVFLKPLISAGIDTTIDIRDEDAHTLVNPVTLNQALLNLALNARDAMPGGGALTIALTVETPDSAFFARHGSLRPGPYAVVRVADRGCGVPQAIRDRVWEPFFTTKEPGKGTGLGLWMVYGTAQQAGGVVEMESEEGQGTTFSVYLPAVPPPEPAAPIDSLTLGEGESAAILLVDDETSVRTYLRIALEEAGCVVTEAADGVEALERYDEAGGLFDAVVTDVSMPRMNGPDLARALEERNPHLRILFLTGYASKETAAGLTAQAGRHIVMKPVPPERLLQALRDLMAD</sequence>
<keyword evidence="9" id="KW-1185">Reference proteome</keyword>
<evidence type="ECO:0000256" key="1">
    <source>
        <dbReference type="ARBA" id="ARBA00000085"/>
    </source>
</evidence>
<keyword evidence="3 4" id="KW-0597">Phosphoprotein</keyword>
<dbReference type="SMART" id="SM00448">
    <property type="entry name" value="REC"/>
    <property type="match status" value="1"/>
</dbReference>
<dbReference type="Gene3D" id="1.10.287.130">
    <property type="match status" value="1"/>
</dbReference>
<evidence type="ECO:0000313" key="8">
    <source>
        <dbReference type="EMBL" id="RUQ67581.1"/>
    </source>
</evidence>
<feature type="domain" description="PAC" evidence="7">
    <location>
        <begin position="175"/>
        <end position="227"/>
    </location>
</feature>
<dbReference type="Gene3D" id="3.40.50.2300">
    <property type="match status" value="1"/>
</dbReference>
<dbReference type="CDD" id="cd00130">
    <property type="entry name" value="PAS"/>
    <property type="match status" value="2"/>
</dbReference>
<dbReference type="PROSITE" id="PS50113">
    <property type="entry name" value="PAC"/>
    <property type="match status" value="2"/>
</dbReference>
<dbReference type="InterPro" id="IPR001789">
    <property type="entry name" value="Sig_transdc_resp-reg_receiver"/>
</dbReference>
<dbReference type="PRINTS" id="PR00344">
    <property type="entry name" value="BCTRLSENSOR"/>
</dbReference>
<dbReference type="InterPro" id="IPR035965">
    <property type="entry name" value="PAS-like_dom_sf"/>
</dbReference>
<dbReference type="InterPro" id="IPR003661">
    <property type="entry name" value="HisK_dim/P_dom"/>
</dbReference>
<evidence type="ECO:0000259" key="7">
    <source>
        <dbReference type="PROSITE" id="PS50113"/>
    </source>
</evidence>
<dbReference type="Pfam" id="PF13426">
    <property type="entry name" value="PAS_9"/>
    <property type="match status" value="1"/>
</dbReference>
<dbReference type="InterPro" id="IPR000014">
    <property type="entry name" value="PAS"/>
</dbReference>
<dbReference type="SMART" id="SM00086">
    <property type="entry name" value="PAC"/>
    <property type="match status" value="2"/>
</dbReference>
<dbReference type="Gene3D" id="3.30.450.20">
    <property type="entry name" value="PAS domain"/>
    <property type="match status" value="3"/>
</dbReference>
<comment type="caution">
    <text evidence="8">The sequence shown here is derived from an EMBL/GenBank/DDBJ whole genome shotgun (WGS) entry which is preliminary data.</text>
</comment>
<reference evidence="8 9" key="1">
    <citation type="submission" date="2018-12" db="EMBL/GenBank/DDBJ databases">
        <authorList>
            <person name="Yang Y."/>
        </authorList>
    </citation>
    <scope>NUCLEOTIDE SEQUENCE [LARGE SCALE GENOMIC DNA]</scope>
    <source>
        <strain evidence="8 9">GSF71</strain>
    </source>
</reference>
<dbReference type="Pfam" id="PF00072">
    <property type="entry name" value="Response_reg"/>
    <property type="match status" value="1"/>
</dbReference>
<dbReference type="SUPFAM" id="SSF47384">
    <property type="entry name" value="Homodimeric domain of signal transducing histidine kinase"/>
    <property type="match status" value="1"/>
</dbReference>
<dbReference type="SUPFAM" id="SSF55785">
    <property type="entry name" value="PYP-like sensor domain (PAS domain)"/>
    <property type="match status" value="2"/>
</dbReference>
<dbReference type="InterPro" id="IPR004358">
    <property type="entry name" value="Sig_transdc_His_kin-like_C"/>
</dbReference>
<protein>
    <recommendedName>
        <fullName evidence="2">histidine kinase</fullName>
        <ecNumber evidence="2">2.7.13.3</ecNumber>
    </recommendedName>
</protein>
<organism evidence="8 9">
    <name type="scientific">Azospirillum doebereinerae</name>
    <dbReference type="NCBI Taxonomy" id="92933"/>
    <lineage>
        <taxon>Bacteria</taxon>
        <taxon>Pseudomonadati</taxon>
        <taxon>Pseudomonadota</taxon>
        <taxon>Alphaproteobacteria</taxon>
        <taxon>Rhodospirillales</taxon>
        <taxon>Azospirillaceae</taxon>
        <taxon>Azospirillum</taxon>
    </lineage>
</organism>
<dbReference type="Gene3D" id="3.30.565.10">
    <property type="entry name" value="Histidine kinase-like ATPase, C-terminal domain"/>
    <property type="match status" value="1"/>
</dbReference>
<dbReference type="GO" id="GO:0000155">
    <property type="term" value="F:phosphorelay sensor kinase activity"/>
    <property type="evidence" value="ECO:0007669"/>
    <property type="project" value="InterPro"/>
</dbReference>
<dbReference type="InterPro" id="IPR003594">
    <property type="entry name" value="HATPase_dom"/>
</dbReference>
<dbReference type="PROSITE" id="PS50109">
    <property type="entry name" value="HIS_KIN"/>
    <property type="match status" value="1"/>
</dbReference>
<evidence type="ECO:0000256" key="3">
    <source>
        <dbReference type="ARBA" id="ARBA00022553"/>
    </source>
</evidence>
<evidence type="ECO:0000259" key="5">
    <source>
        <dbReference type="PROSITE" id="PS50109"/>
    </source>
</evidence>
<dbReference type="Pfam" id="PF02518">
    <property type="entry name" value="HATPase_c"/>
    <property type="match status" value="1"/>
</dbReference>
<feature type="domain" description="PAC" evidence="7">
    <location>
        <begin position="438"/>
        <end position="488"/>
    </location>
</feature>
<dbReference type="Pfam" id="PF00512">
    <property type="entry name" value="HisKA"/>
    <property type="match status" value="1"/>
</dbReference>
<dbReference type="InterPro" id="IPR011006">
    <property type="entry name" value="CheY-like_superfamily"/>
</dbReference>
<dbReference type="SMART" id="SM00387">
    <property type="entry name" value="HATPase_c"/>
    <property type="match status" value="1"/>
</dbReference>
<dbReference type="EC" id="2.7.13.3" evidence="2"/>
<accession>A0A433J565</accession>
<dbReference type="OrthoDB" id="9796100at2"/>
<evidence type="ECO:0000256" key="2">
    <source>
        <dbReference type="ARBA" id="ARBA00012438"/>
    </source>
</evidence>
<feature type="domain" description="Response regulatory" evidence="6">
    <location>
        <begin position="745"/>
        <end position="861"/>
    </location>
</feature>
<evidence type="ECO:0000256" key="4">
    <source>
        <dbReference type="PROSITE-ProRule" id="PRU00169"/>
    </source>
</evidence>
<dbReference type="Pfam" id="PF12860">
    <property type="entry name" value="PAS_7"/>
    <property type="match status" value="1"/>
</dbReference>
<dbReference type="PANTHER" id="PTHR43065">
    <property type="entry name" value="SENSOR HISTIDINE KINASE"/>
    <property type="match status" value="1"/>
</dbReference>
<feature type="domain" description="Histidine kinase" evidence="5">
    <location>
        <begin position="501"/>
        <end position="725"/>
    </location>
</feature>
<dbReference type="InterPro" id="IPR000700">
    <property type="entry name" value="PAS-assoc_C"/>
</dbReference>
<dbReference type="Pfam" id="PF08448">
    <property type="entry name" value="PAS_4"/>
    <property type="match status" value="1"/>
</dbReference>
<dbReference type="InterPro" id="IPR005467">
    <property type="entry name" value="His_kinase_dom"/>
</dbReference>
<dbReference type="SMART" id="SM00388">
    <property type="entry name" value="HisKA"/>
    <property type="match status" value="1"/>
</dbReference>
<dbReference type="AlphaFoldDB" id="A0A433J565"/>
<dbReference type="CDD" id="cd00082">
    <property type="entry name" value="HisKA"/>
    <property type="match status" value="1"/>
</dbReference>
<dbReference type="SMART" id="SM00091">
    <property type="entry name" value="PAS"/>
    <property type="match status" value="3"/>
</dbReference>
<gene>
    <name evidence="8" type="ORF">EJ913_20385</name>
</gene>
<dbReference type="SUPFAM" id="SSF52172">
    <property type="entry name" value="CheY-like"/>
    <property type="match status" value="1"/>
</dbReference>
<comment type="catalytic activity">
    <reaction evidence="1">
        <text>ATP + protein L-histidine = ADP + protein N-phospho-L-histidine.</text>
        <dbReference type="EC" id="2.7.13.3"/>
    </reaction>
</comment>
<evidence type="ECO:0000259" key="6">
    <source>
        <dbReference type="PROSITE" id="PS50110"/>
    </source>
</evidence>
<evidence type="ECO:0000313" key="9">
    <source>
        <dbReference type="Proteomes" id="UP000280346"/>
    </source>
</evidence>
<dbReference type="NCBIfam" id="TIGR00229">
    <property type="entry name" value="sensory_box"/>
    <property type="match status" value="2"/>
</dbReference>
<feature type="modified residue" description="4-aspartylphosphate" evidence="4">
    <location>
        <position position="796"/>
    </location>
</feature>
<dbReference type="EMBL" id="RZIJ01000017">
    <property type="protein sequence ID" value="RUQ67581.1"/>
    <property type="molecule type" value="Genomic_DNA"/>
</dbReference>
<name>A0A433J565_9PROT</name>
<dbReference type="Proteomes" id="UP000280346">
    <property type="component" value="Unassembled WGS sequence"/>
</dbReference>
<dbReference type="PANTHER" id="PTHR43065:SF49">
    <property type="entry name" value="HISTIDINE KINASE"/>
    <property type="match status" value="1"/>
</dbReference>
<dbReference type="SUPFAM" id="SSF55874">
    <property type="entry name" value="ATPase domain of HSP90 chaperone/DNA topoisomerase II/histidine kinase"/>
    <property type="match status" value="1"/>
</dbReference>
<dbReference type="InterPro" id="IPR036097">
    <property type="entry name" value="HisK_dim/P_sf"/>
</dbReference>
<dbReference type="InterPro" id="IPR013656">
    <property type="entry name" value="PAS_4"/>
</dbReference>
<proteinExistence type="predicted"/>
<dbReference type="InterPro" id="IPR001610">
    <property type="entry name" value="PAC"/>
</dbReference>
<dbReference type="PROSITE" id="PS50110">
    <property type="entry name" value="RESPONSE_REGULATORY"/>
    <property type="match status" value="1"/>
</dbReference>